<evidence type="ECO:0000313" key="3">
    <source>
        <dbReference type="Proteomes" id="UP000053095"/>
    </source>
</evidence>
<keyword evidence="1" id="KW-0175">Coiled coil</keyword>
<proteinExistence type="predicted"/>
<evidence type="ECO:0000313" key="2">
    <source>
        <dbReference type="EMBL" id="GAM35192.1"/>
    </source>
</evidence>
<dbReference type="AlphaFoldDB" id="A0A6V8H4P2"/>
<name>A0A6V8H4P2_TALPI</name>
<organism evidence="2 3">
    <name type="scientific">Talaromyces pinophilus</name>
    <name type="common">Penicillium pinophilum</name>
    <dbReference type="NCBI Taxonomy" id="128442"/>
    <lineage>
        <taxon>Eukaryota</taxon>
        <taxon>Fungi</taxon>
        <taxon>Dikarya</taxon>
        <taxon>Ascomycota</taxon>
        <taxon>Pezizomycotina</taxon>
        <taxon>Eurotiomycetes</taxon>
        <taxon>Eurotiomycetidae</taxon>
        <taxon>Eurotiales</taxon>
        <taxon>Trichocomaceae</taxon>
        <taxon>Talaromyces</taxon>
        <taxon>Talaromyces sect. Talaromyces</taxon>
    </lineage>
</organism>
<dbReference type="Proteomes" id="UP000053095">
    <property type="component" value="Unassembled WGS sequence"/>
</dbReference>
<dbReference type="EMBL" id="DF933813">
    <property type="protein sequence ID" value="GAM35192.1"/>
    <property type="molecule type" value="Genomic_DNA"/>
</dbReference>
<feature type="coiled-coil region" evidence="1">
    <location>
        <begin position="125"/>
        <end position="159"/>
    </location>
</feature>
<evidence type="ECO:0000256" key="1">
    <source>
        <dbReference type="SAM" id="Coils"/>
    </source>
</evidence>
<sequence length="183" mass="21023">MSDTSNPELIYNHDKRQDNPDAILDMSLEDILRLGLTSPVEYIEDDLSGDPAVDNEIGSGSGVWGDNHSGDRFVCNNDDEDNELVISNEDQHQYATRAEVHILSEYVGQLRDINNSRFDYLFDREADQQQQLKALENLLTAQQQEIEQYKKVLADFQHRMNKQLDLISKQAAQILQLEKRLSE</sequence>
<comment type="caution">
    <text evidence="2">The sequence shown here is derived from an EMBL/GenBank/DDBJ whole genome shotgun (WGS) entry which is preliminary data.</text>
</comment>
<gene>
    <name evidence="2" type="ORF">TCE0_017f03329</name>
</gene>
<keyword evidence="3" id="KW-1185">Reference proteome</keyword>
<protein>
    <submittedName>
        <fullName evidence="2">Uncharacterized protein</fullName>
    </submittedName>
</protein>
<reference evidence="3" key="1">
    <citation type="journal article" date="2015" name="Genome Announc.">
        <title>Draft genome sequence of Talaromyces cellulolyticus strain Y-94, a source of lignocellulosic biomass-degrading enzymes.</title>
        <authorList>
            <person name="Fujii T."/>
            <person name="Koike H."/>
            <person name="Sawayama S."/>
            <person name="Yano S."/>
            <person name="Inoue H."/>
        </authorList>
    </citation>
    <scope>NUCLEOTIDE SEQUENCE [LARGE SCALE GENOMIC DNA]</scope>
    <source>
        <strain evidence="3">Y-94</strain>
    </source>
</reference>
<accession>A0A6V8H4P2</accession>